<organism evidence="2 3">
    <name type="scientific">Chryseobacterium arthrosphaerae</name>
    <dbReference type="NCBI Taxonomy" id="651561"/>
    <lineage>
        <taxon>Bacteria</taxon>
        <taxon>Pseudomonadati</taxon>
        <taxon>Bacteroidota</taxon>
        <taxon>Flavobacteriia</taxon>
        <taxon>Flavobacteriales</taxon>
        <taxon>Weeksellaceae</taxon>
        <taxon>Chryseobacterium group</taxon>
        <taxon>Chryseobacterium</taxon>
    </lineage>
</organism>
<sequence length="251" mass="29022">MDNGFHFHFIEPERSISDFVENLGTFSNQSQEAKEVVIIPDGRIDLFFIQSSAQPFQVALIGLETYPDQRLILPFTKAFVVSFKPLAVEYILKTSIADILNTARNLPDDFWDFKADDLQNFELCCTKAVQKIKELIPQKRDERKHKLFELIYASKGEMSVHELSEKTGWSSRQINRYFTKQLGLSLKAYSTVLRFRASLEHIAHGKLFPELNYTDQNHFIKEVKKFSGVAPRELSKNKNDRFILLSVLKGK</sequence>
<evidence type="ECO:0000313" key="2">
    <source>
        <dbReference type="EMBL" id="OCA73436.1"/>
    </source>
</evidence>
<reference evidence="3" key="1">
    <citation type="submission" date="2016-07" db="EMBL/GenBank/DDBJ databases">
        <authorList>
            <person name="Florea S."/>
            <person name="Webb J.S."/>
            <person name="Jaromczyk J."/>
            <person name="Schardl C.L."/>
        </authorList>
    </citation>
    <scope>NUCLEOTIDE SEQUENCE [LARGE SCALE GENOMIC DNA]</scope>
    <source>
        <strain evidence="3">CC-VM-7</strain>
    </source>
</reference>
<feature type="domain" description="HTH araC/xylS-type" evidence="1">
    <location>
        <begin position="142"/>
        <end position="237"/>
    </location>
</feature>
<comment type="caution">
    <text evidence="2">The sequence shown here is derived from an EMBL/GenBank/DDBJ whole genome shotgun (WGS) entry which is preliminary data.</text>
</comment>
<dbReference type="Pfam" id="PF20240">
    <property type="entry name" value="DUF6597"/>
    <property type="match status" value="1"/>
</dbReference>
<gene>
    <name evidence="2" type="ORF">BBI00_03355</name>
</gene>
<dbReference type="InterPro" id="IPR046532">
    <property type="entry name" value="DUF6597"/>
</dbReference>
<dbReference type="SMART" id="SM00342">
    <property type="entry name" value="HTH_ARAC"/>
    <property type="match status" value="1"/>
</dbReference>
<dbReference type="STRING" id="651561.BBI00_03355"/>
<protein>
    <submittedName>
        <fullName evidence="2">Transcriptional regulator</fullName>
    </submittedName>
</protein>
<dbReference type="AlphaFoldDB" id="A0A1B8ZPA3"/>
<dbReference type="GO" id="GO:0003700">
    <property type="term" value="F:DNA-binding transcription factor activity"/>
    <property type="evidence" value="ECO:0007669"/>
    <property type="project" value="InterPro"/>
</dbReference>
<dbReference type="Proteomes" id="UP000093432">
    <property type="component" value="Unassembled WGS sequence"/>
</dbReference>
<dbReference type="PROSITE" id="PS01124">
    <property type="entry name" value="HTH_ARAC_FAMILY_2"/>
    <property type="match status" value="1"/>
</dbReference>
<dbReference type="RefSeq" id="WP_065397441.1">
    <property type="nucleotide sequence ID" value="NZ_MAYG01000001.1"/>
</dbReference>
<dbReference type="OrthoDB" id="635259at2"/>
<evidence type="ECO:0000259" key="1">
    <source>
        <dbReference type="PROSITE" id="PS01124"/>
    </source>
</evidence>
<proteinExistence type="predicted"/>
<accession>A0A1B8ZPA3</accession>
<dbReference type="GO" id="GO:0043565">
    <property type="term" value="F:sequence-specific DNA binding"/>
    <property type="evidence" value="ECO:0007669"/>
    <property type="project" value="InterPro"/>
</dbReference>
<dbReference type="InterPro" id="IPR018060">
    <property type="entry name" value="HTH_AraC"/>
</dbReference>
<dbReference type="Gene3D" id="1.10.10.60">
    <property type="entry name" value="Homeodomain-like"/>
    <property type="match status" value="1"/>
</dbReference>
<evidence type="ECO:0000313" key="3">
    <source>
        <dbReference type="Proteomes" id="UP000093432"/>
    </source>
</evidence>
<dbReference type="EMBL" id="MAYG01000001">
    <property type="protein sequence ID" value="OCA73436.1"/>
    <property type="molecule type" value="Genomic_DNA"/>
</dbReference>
<name>A0A1B8ZPA3_9FLAO</name>